<dbReference type="GO" id="GO:0005615">
    <property type="term" value="C:extracellular space"/>
    <property type="evidence" value="ECO:0007669"/>
    <property type="project" value="TreeGrafter"/>
</dbReference>
<evidence type="ECO:0000256" key="6">
    <source>
        <dbReference type="ARBA" id="ARBA00023049"/>
    </source>
</evidence>
<evidence type="ECO:0000256" key="8">
    <source>
        <dbReference type="SAM" id="SignalP"/>
    </source>
</evidence>
<dbReference type="RefSeq" id="WP_230609403.1">
    <property type="nucleotide sequence ID" value="NZ_JAJNAG010000017.1"/>
</dbReference>
<gene>
    <name evidence="10" type="ORF">LPW36_09290</name>
</gene>
<evidence type="ECO:0000256" key="5">
    <source>
        <dbReference type="ARBA" id="ARBA00022833"/>
    </source>
</evidence>
<evidence type="ECO:0000256" key="1">
    <source>
        <dbReference type="ARBA" id="ARBA00001947"/>
    </source>
</evidence>
<comment type="caution">
    <text evidence="7">Lacks conserved residue(s) required for the propagation of feature annotation.</text>
</comment>
<dbReference type="Gene3D" id="3.40.630.10">
    <property type="entry name" value="Zn peptidases"/>
    <property type="match status" value="1"/>
</dbReference>
<evidence type="ECO:0000256" key="3">
    <source>
        <dbReference type="ARBA" id="ARBA00022670"/>
    </source>
</evidence>
<comment type="cofactor">
    <cofactor evidence="1">
        <name>Zn(2+)</name>
        <dbReference type="ChEBI" id="CHEBI:29105"/>
    </cofactor>
</comment>
<evidence type="ECO:0000256" key="4">
    <source>
        <dbReference type="ARBA" id="ARBA00022801"/>
    </source>
</evidence>
<evidence type="ECO:0000256" key="2">
    <source>
        <dbReference type="ARBA" id="ARBA00005988"/>
    </source>
</evidence>
<name>A0A9X1MX54_9GAMM</name>
<dbReference type="GO" id="GO:0008270">
    <property type="term" value="F:zinc ion binding"/>
    <property type="evidence" value="ECO:0007669"/>
    <property type="project" value="InterPro"/>
</dbReference>
<dbReference type="Proteomes" id="UP001139171">
    <property type="component" value="Unassembled WGS sequence"/>
</dbReference>
<comment type="similarity">
    <text evidence="2 7">Belongs to the peptidase M14 family.</text>
</comment>
<evidence type="ECO:0000313" key="10">
    <source>
        <dbReference type="EMBL" id="MCD1126193.1"/>
    </source>
</evidence>
<evidence type="ECO:0000259" key="9">
    <source>
        <dbReference type="PROSITE" id="PS52035"/>
    </source>
</evidence>
<dbReference type="SUPFAM" id="SSF53187">
    <property type="entry name" value="Zn-dependent exopeptidases"/>
    <property type="match status" value="1"/>
</dbReference>
<dbReference type="PROSITE" id="PS52035">
    <property type="entry name" value="PEPTIDASE_M14"/>
    <property type="match status" value="1"/>
</dbReference>
<keyword evidence="5" id="KW-0862">Zinc</keyword>
<organism evidence="10 11">
    <name type="scientific">Limnobaculum eriocheiris</name>
    <dbReference type="NCBI Taxonomy" id="2897391"/>
    <lineage>
        <taxon>Bacteria</taxon>
        <taxon>Pseudomonadati</taxon>
        <taxon>Pseudomonadota</taxon>
        <taxon>Gammaproteobacteria</taxon>
        <taxon>Enterobacterales</taxon>
        <taxon>Budviciaceae</taxon>
        <taxon>Limnobaculum</taxon>
    </lineage>
</organism>
<keyword evidence="3" id="KW-0645">Protease</keyword>
<comment type="caution">
    <text evidence="10">The sequence shown here is derived from an EMBL/GenBank/DDBJ whole genome shotgun (WGS) entry which is preliminary data.</text>
</comment>
<dbReference type="SMART" id="SM00631">
    <property type="entry name" value="Zn_pept"/>
    <property type="match status" value="1"/>
</dbReference>
<feature type="domain" description="Peptidase M14" evidence="9">
    <location>
        <begin position="65"/>
        <end position="313"/>
    </location>
</feature>
<accession>A0A9X1MX54</accession>
<keyword evidence="4" id="KW-0378">Hydrolase</keyword>
<keyword evidence="8" id="KW-0732">Signal</keyword>
<proteinExistence type="inferred from homology"/>
<keyword evidence="11" id="KW-1185">Reference proteome</keyword>
<feature type="signal peptide" evidence="8">
    <location>
        <begin position="1"/>
        <end position="28"/>
    </location>
</feature>
<dbReference type="PANTHER" id="PTHR11705">
    <property type="entry name" value="PROTEASE FAMILY M14 CARBOXYPEPTIDASE A,B"/>
    <property type="match status" value="1"/>
</dbReference>
<dbReference type="PANTHER" id="PTHR11705:SF143">
    <property type="entry name" value="SLL0236 PROTEIN"/>
    <property type="match status" value="1"/>
</dbReference>
<dbReference type="AlphaFoldDB" id="A0A9X1MX54"/>
<dbReference type="Pfam" id="PF00246">
    <property type="entry name" value="Peptidase_M14"/>
    <property type="match status" value="1"/>
</dbReference>
<dbReference type="EMBL" id="JAJNAG010000017">
    <property type="protein sequence ID" value="MCD1126193.1"/>
    <property type="molecule type" value="Genomic_DNA"/>
</dbReference>
<dbReference type="CDD" id="cd06242">
    <property type="entry name" value="M14-like"/>
    <property type="match status" value="1"/>
</dbReference>
<keyword evidence="6" id="KW-0482">Metalloprotease</keyword>
<evidence type="ECO:0000256" key="7">
    <source>
        <dbReference type="PROSITE-ProRule" id="PRU01379"/>
    </source>
</evidence>
<feature type="chain" id="PRO_5040814619" evidence="8">
    <location>
        <begin position="29"/>
        <end position="573"/>
    </location>
</feature>
<reference evidence="10" key="1">
    <citation type="submission" date="2021-11" db="EMBL/GenBank/DDBJ databases">
        <title>Jinshanibacter sp. isolated from one year old Eriocheir sinensis.</title>
        <authorList>
            <person name="Li J.-Y."/>
            <person name="He W."/>
            <person name="Gao T.-H."/>
        </authorList>
    </citation>
    <scope>NUCLEOTIDE SEQUENCE</scope>
    <source>
        <strain evidence="10">LJY008</strain>
    </source>
</reference>
<evidence type="ECO:0000313" key="11">
    <source>
        <dbReference type="Proteomes" id="UP001139171"/>
    </source>
</evidence>
<dbReference type="InterPro" id="IPR000834">
    <property type="entry name" value="Peptidase_M14"/>
</dbReference>
<protein>
    <submittedName>
        <fullName evidence="10">M14 family metallocarboxypeptidase</fullName>
    </submittedName>
</protein>
<sequence length="573" mass="63015">MKCFSRTVVSVLLPFVLSGLLFPSVSLAKYDPAKDYQEIPAIVKQFPAPSLIELGTPAFNKDKTDFTSQQEMEKFIDDLSKTSNTLRVKQMGLSQQGKSIPLLVFSDVQSASPEILLKNGKPTVLIIALQHGNEPAPGEAALAYAKSLAEDKEGDVLSRVNVLIIPRANPDGAESFSRDLANGINLNRDHLLLSTPESRAIAQVFIQYQPDVVLDGHEYSVAGRWVEKYGAVQRYDAMLQQATTNNLPSSLTKMMDKPYRESLVSTFETNGLSHSWYYTTDKLDKQNKTLSMGGIEADTLRNIAGLRNSVSFLLENRGVGLGKAHFARRVYTQFLAMQTMVKTSAKNSVDLLNNGQEIRRDIATQAGQGAIVVKGEMTPEKRTISMIDAKTADGIKVNADWRSALSIMPVITRARPYAYLLAPTEKKAVQNLQALGIEVYRVVQPQKVKVQQYTLTDRNASSKKDVTGSVGQKGNQMVQVTTRIDGRELELSAGYYYIPLNQPLANLTIAALEPETQSSFVANGIISLPKVKTEKKKTKAKAKSQATNAEVTMPALPLYRLAERADISLVLAE</sequence>
<dbReference type="GO" id="GO:0004181">
    <property type="term" value="F:metallocarboxypeptidase activity"/>
    <property type="evidence" value="ECO:0007669"/>
    <property type="project" value="InterPro"/>
</dbReference>
<dbReference type="GO" id="GO:0006508">
    <property type="term" value="P:proteolysis"/>
    <property type="evidence" value="ECO:0007669"/>
    <property type="project" value="UniProtKB-KW"/>
</dbReference>